<evidence type="ECO:0000313" key="3">
    <source>
        <dbReference type="EMBL" id="RAK15010.1"/>
    </source>
</evidence>
<comment type="caution">
    <text evidence="3">The sequence shown here is derived from an EMBL/GenBank/DDBJ whole genome shotgun (WGS) entry which is preliminary data.</text>
</comment>
<reference evidence="3 4" key="1">
    <citation type="submission" date="2018-06" db="EMBL/GenBank/DDBJ databases">
        <title>Genomic Encyclopedia of Archaeal and Bacterial Type Strains, Phase II (KMG-II): from individual species to whole genera.</title>
        <authorList>
            <person name="Goeker M."/>
        </authorList>
    </citation>
    <scope>NUCLEOTIDE SEQUENCE [LARGE SCALE GENOMIC DNA]</scope>
    <source>
        <strain evidence="3 4">DSM 22011</strain>
    </source>
</reference>
<sequence length="273" mass="28960">MHLRLVAPALLAAFAPTSLPADPLEPVGALLEGLGLSEIVQIMREEGIAYGREMGVDLLPGGVSPAWDAAVRTIYDTDAMADMVRAGFAASFGTTDPAPLLAFFGSETGEKVVSLELSARAAMIEDPVEEAARDAFRGLDGAADPRLALIERFVDGNDLVESNVVGALNASYAFYLGLADGDAIEMTESEIVSEVWSQEPETRADSREWLYSYLLMAYGPLSDDELADYVALSSSPEGQAMTRALFAGFNGMYAQISYALGLAAAGQMKGQDL</sequence>
<protein>
    <submittedName>
        <fullName evidence="3">Uncharacterized protein DUF2059</fullName>
    </submittedName>
</protein>
<gene>
    <name evidence="3" type="ORF">ATI53_102632</name>
</gene>
<dbReference type="AlphaFoldDB" id="A0A327Y1M4"/>
<name>A0A327Y1M4_9RHOB</name>
<accession>A0A327Y1M4</accession>
<dbReference type="Pfam" id="PF09832">
    <property type="entry name" value="DUF2059"/>
    <property type="match status" value="1"/>
</dbReference>
<dbReference type="OrthoDB" id="7841298at2"/>
<keyword evidence="1" id="KW-0732">Signal</keyword>
<dbReference type="RefSeq" id="WP_111550660.1">
    <property type="nucleotide sequence ID" value="NZ_LIQE01000043.1"/>
</dbReference>
<keyword evidence="4" id="KW-1185">Reference proteome</keyword>
<proteinExistence type="predicted"/>
<feature type="chain" id="PRO_5016364651" evidence="1">
    <location>
        <begin position="21"/>
        <end position="273"/>
    </location>
</feature>
<evidence type="ECO:0000256" key="1">
    <source>
        <dbReference type="SAM" id="SignalP"/>
    </source>
</evidence>
<organism evidence="3 4">
    <name type="scientific">Salipiger aestuarii</name>
    <dbReference type="NCBI Taxonomy" id="568098"/>
    <lineage>
        <taxon>Bacteria</taxon>
        <taxon>Pseudomonadati</taxon>
        <taxon>Pseudomonadota</taxon>
        <taxon>Alphaproteobacteria</taxon>
        <taxon>Rhodobacterales</taxon>
        <taxon>Roseobacteraceae</taxon>
        <taxon>Salipiger</taxon>
    </lineage>
</organism>
<feature type="signal peptide" evidence="1">
    <location>
        <begin position="1"/>
        <end position="20"/>
    </location>
</feature>
<evidence type="ECO:0000259" key="2">
    <source>
        <dbReference type="Pfam" id="PF09832"/>
    </source>
</evidence>
<dbReference type="Proteomes" id="UP000249165">
    <property type="component" value="Unassembled WGS sequence"/>
</dbReference>
<dbReference type="EMBL" id="QLMG01000026">
    <property type="protein sequence ID" value="RAK15010.1"/>
    <property type="molecule type" value="Genomic_DNA"/>
</dbReference>
<feature type="domain" description="DUF2059" evidence="2">
    <location>
        <begin position="78"/>
        <end position="135"/>
    </location>
</feature>
<evidence type="ECO:0000313" key="4">
    <source>
        <dbReference type="Proteomes" id="UP000249165"/>
    </source>
</evidence>
<dbReference type="InterPro" id="IPR018637">
    <property type="entry name" value="DUF2059"/>
</dbReference>